<evidence type="ECO:0000256" key="6">
    <source>
        <dbReference type="SAM" id="Phobius"/>
    </source>
</evidence>
<dbReference type="Proteomes" id="UP001500642">
    <property type="component" value="Unassembled WGS sequence"/>
</dbReference>
<keyword evidence="3 6" id="KW-1133">Transmembrane helix</keyword>
<feature type="transmembrane region" description="Helical" evidence="6">
    <location>
        <begin position="822"/>
        <end position="843"/>
    </location>
</feature>
<dbReference type="RefSeq" id="WP_345030320.1">
    <property type="nucleotide sequence ID" value="NZ_BAABGL010000004.1"/>
</dbReference>
<dbReference type="InterPro" id="IPR051328">
    <property type="entry name" value="T7SS_ABC-Transporter"/>
</dbReference>
<feature type="region of interest" description="Disordered" evidence="5">
    <location>
        <begin position="268"/>
        <end position="289"/>
    </location>
</feature>
<dbReference type="Gene3D" id="3.40.1710.10">
    <property type="entry name" value="abc type-2 transporter like domain"/>
    <property type="match status" value="1"/>
</dbReference>
<feature type="transmembrane region" description="Helical" evidence="6">
    <location>
        <begin position="769"/>
        <end position="787"/>
    </location>
</feature>
<dbReference type="InterPro" id="IPR023908">
    <property type="entry name" value="xxxLxxG_rpt"/>
</dbReference>
<keyword evidence="4 6" id="KW-0472">Membrane</keyword>
<keyword evidence="9" id="KW-1185">Reference proteome</keyword>
<gene>
    <name evidence="8" type="ORF">GCM10023167_09640</name>
</gene>
<feature type="transmembrane region" description="Helical" evidence="6">
    <location>
        <begin position="671"/>
        <end position="690"/>
    </location>
</feature>
<evidence type="ECO:0000313" key="9">
    <source>
        <dbReference type="Proteomes" id="UP001500642"/>
    </source>
</evidence>
<comment type="subcellular location">
    <subcellularLocation>
        <location evidence="1">Membrane</location>
        <topology evidence="1">Multi-pass membrane protein</topology>
    </subcellularLocation>
</comment>
<evidence type="ECO:0000313" key="8">
    <source>
        <dbReference type="EMBL" id="GAA4386564.1"/>
    </source>
</evidence>
<evidence type="ECO:0000256" key="3">
    <source>
        <dbReference type="ARBA" id="ARBA00022989"/>
    </source>
</evidence>
<protein>
    <submittedName>
        <fullName evidence="8">YhgE/Pip domain-containing protein</fullName>
    </submittedName>
</protein>
<feature type="transmembrane region" description="Helical" evidence="6">
    <location>
        <begin position="711"/>
        <end position="732"/>
    </location>
</feature>
<dbReference type="InterPro" id="IPR013525">
    <property type="entry name" value="ABC2_TM"/>
</dbReference>
<evidence type="ECO:0000256" key="2">
    <source>
        <dbReference type="ARBA" id="ARBA00022692"/>
    </source>
</evidence>
<feature type="transmembrane region" description="Helical" evidence="6">
    <location>
        <begin position="12"/>
        <end position="37"/>
    </location>
</feature>
<feature type="region of interest" description="Disordered" evidence="5">
    <location>
        <begin position="509"/>
        <end position="552"/>
    </location>
</feature>
<dbReference type="PANTHER" id="PTHR43077:SF10">
    <property type="entry name" value="TRANSPORT PERMEASE PROTEIN"/>
    <property type="match status" value="1"/>
</dbReference>
<evidence type="ECO:0000256" key="1">
    <source>
        <dbReference type="ARBA" id="ARBA00004141"/>
    </source>
</evidence>
<accession>A0ABP8J7V0</accession>
<feature type="domain" description="ABC-2 type transporter transmembrane" evidence="7">
    <location>
        <begin position="19"/>
        <end position="162"/>
    </location>
</feature>
<dbReference type="InterPro" id="IPR011049">
    <property type="entry name" value="Serralysin-like_metalloprot_C"/>
</dbReference>
<proteinExistence type="predicted"/>
<dbReference type="Gene3D" id="1.10.287.950">
    <property type="entry name" value="Methyl-accepting chemotaxis protein"/>
    <property type="match status" value="2"/>
</dbReference>
<feature type="transmembrane region" description="Helical" evidence="6">
    <location>
        <begin position="738"/>
        <end position="762"/>
    </location>
</feature>
<reference evidence="9" key="1">
    <citation type="journal article" date="2019" name="Int. J. Syst. Evol. Microbiol.">
        <title>The Global Catalogue of Microorganisms (GCM) 10K type strain sequencing project: providing services to taxonomists for standard genome sequencing and annotation.</title>
        <authorList>
            <consortium name="The Broad Institute Genomics Platform"/>
            <consortium name="The Broad Institute Genome Sequencing Center for Infectious Disease"/>
            <person name="Wu L."/>
            <person name="Ma J."/>
        </authorList>
    </citation>
    <scope>NUCLEOTIDE SEQUENCE [LARGE SCALE GENOMIC DNA]</scope>
    <source>
        <strain evidence="9">JCM 17808</strain>
    </source>
</reference>
<dbReference type="SUPFAM" id="SSF101967">
    <property type="entry name" value="Adhesin YadA, collagen-binding domain"/>
    <property type="match status" value="2"/>
</dbReference>
<evidence type="ECO:0000259" key="7">
    <source>
        <dbReference type="Pfam" id="PF12698"/>
    </source>
</evidence>
<dbReference type="InterPro" id="IPR017500">
    <property type="entry name" value="Phage_infect_YhgE_N"/>
</dbReference>
<dbReference type="EMBL" id="BAABGL010000004">
    <property type="protein sequence ID" value="GAA4386564.1"/>
    <property type="molecule type" value="Genomic_DNA"/>
</dbReference>
<sequence length="859" mass="86579">MALFERADTGRPVTWLSILGLILVPVIIAAGFVFAAWQANDRLDSVRAAVVNNDEGAEVDGKTVPLGRQLSAGLVDSEEDNLDWVLSDDADAADGLASGEYAAVITIPEGFSRAVMSSGEDDPLLARQATIDVTSSQVSPLADATIGQAIAEVARTQFNTGFTSQYLDKIYLGFNDIGEQFREVADAAGEIADGTEQLSEGTGDAAEGATAFADGAEQLDAGSGPLVEGANGIADGAGGLATGARELSGGANELADGTEELAGGAGELADGADELSDGLGQMRDQTADLPDQTRQLADGASQLSEGVDEYTGGIDELVRQLGEFDTGGEDGSIEDLTDGLDELSDGSSQLADGVAGINDGLGEYRQGLDDQAAAAGNLAGSATSLDDLVAAGLMTESEAEAARAQLCPEGTPAEVCAGTERAFVTGLLSGTAGALEGASAGLDQQDPRTGQSINSGLDELEDGASQLDDGVQELASGLGAALTGLVEGLAEFTDRSDELLDGSRQLREGASGLADGTDQLADGMGDLSDGIGASADGASQLADGTDQLADGTGELASGARQLADGTGQLASGADELSAGAGEFTTGLSAYTDGVGQLSTGAGDLATGLTELDEGTGELAEGTRQLADGLDEGKDQIPSYTAPERDALAEAVSEPVAADDGLLGSISQASTIALLLVMALWLGALITYTVVRAVSATAVTSRKPSWAIMARGLLPGLLVAIVQAVILTFVGQIVLELHFFDLTALLVLAMFAGIVFMVVNYALVAWFGGVGRFVSVALVVLAVAGRALGATPDFFQAVAPFLPLTPAFDGVTAIATGAPGLGAAWAGLFGWFVIGTGAAIIAVARRRTLTAGQASRLVPA</sequence>
<keyword evidence="2 6" id="KW-0812">Transmembrane</keyword>
<evidence type="ECO:0000256" key="4">
    <source>
        <dbReference type="ARBA" id="ARBA00023136"/>
    </source>
</evidence>
<dbReference type="NCBIfam" id="TIGR03061">
    <property type="entry name" value="pip_yhgE_Nterm"/>
    <property type="match status" value="1"/>
</dbReference>
<evidence type="ECO:0000256" key="5">
    <source>
        <dbReference type="SAM" id="MobiDB-lite"/>
    </source>
</evidence>
<organism evidence="8 9">
    <name type="scientific">Brevibacterium pityocampae</name>
    <dbReference type="NCBI Taxonomy" id="506594"/>
    <lineage>
        <taxon>Bacteria</taxon>
        <taxon>Bacillati</taxon>
        <taxon>Actinomycetota</taxon>
        <taxon>Actinomycetes</taxon>
        <taxon>Micrococcales</taxon>
        <taxon>Brevibacteriaceae</taxon>
        <taxon>Brevibacterium</taxon>
    </lineage>
</organism>
<comment type="caution">
    <text evidence="8">The sequence shown here is derived from an EMBL/GenBank/DDBJ whole genome shotgun (WGS) entry which is preliminary data.</text>
</comment>
<dbReference type="NCBIfam" id="TIGR03057">
    <property type="entry name" value="xxxLxxG_by_4"/>
    <property type="match status" value="11"/>
</dbReference>
<dbReference type="Pfam" id="PF12698">
    <property type="entry name" value="ABC2_membrane_3"/>
    <property type="match status" value="1"/>
</dbReference>
<feature type="region of interest" description="Disordered" evidence="5">
    <location>
        <begin position="438"/>
        <end position="462"/>
    </location>
</feature>
<dbReference type="PANTHER" id="PTHR43077">
    <property type="entry name" value="TRANSPORT PERMEASE YVFS-RELATED"/>
    <property type="match status" value="1"/>
</dbReference>
<name>A0ABP8J7V0_9MICO</name>